<proteinExistence type="predicted"/>
<dbReference type="KEGG" id="upi:EJG51_001050"/>
<dbReference type="Pfam" id="PF05359">
    <property type="entry name" value="DUF748"/>
    <property type="match status" value="1"/>
</dbReference>
<dbReference type="AlphaFoldDB" id="A0A6M4A3P9"/>
<sequence length="97" mass="10769">MSGKIDNDAPLLISGTLNPLSTPIFLDIKASANGIQLTRLSQYSEKYAGYAIAKGQLSAQIAYRVEKKSIAGLKMRYDWISLLLGKEKMALMQRSFR</sequence>
<protein>
    <submittedName>
        <fullName evidence="1">DUF748 domain-containing protein</fullName>
    </submittedName>
</protein>
<accession>A0A6M4A3P9</accession>
<evidence type="ECO:0000313" key="2">
    <source>
        <dbReference type="Proteomes" id="UP000274350"/>
    </source>
</evidence>
<organism evidence="1 2">
    <name type="scientific">Undibacterium piscinae</name>
    <dbReference type="NCBI Taxonomy" id="2495591"/>
    <lineage>
        <taxon>Bacteria</taxon>
        <taxon>Pseudomonadati</taxon>
        <taxon>Pseudomonadota</taxon>
        <taxon>Betaproteobacteria</taxon>
        <taxon>Burkholderiales</taxon>
        <taxon>Oxalobacteraceae</taxon>
        <taxon>Undibacterium</taxon>
    </lineage>
</organism>
<evidence type="ECO:0000313" key="1">
    <source>
        <dbReference type="EMBL" id="QJQ04669.1"/>
    </source>
</evidence>
<gene>
    <name evidence="1" type="ORF">EJG51_001050</name>
</gene>
<dbReference type="Proteomes" id="UP000274350">
    <property type="component" value="Chromosome"/>
</dbReference>
<name>A0A6M4A3P9_9BURK</name>
<dbReference type="InterPro" id="IPR008023">
    <property type="entry name" value="DUF748"/>
</dbReference>
<reference evidence="1 2" key="1">
    <citation type="journal article" date="2019" name="Int. J. Syst. Evol. Microbiol.">
        <title>Undibacterium piscinae sp. nov., isolated from Korean shiner intestine.</title>
        <authorList>
            <person name="Lee S.Y."/>
            <person name="Kang W."/>
            <person name="Kim P.S."/>
            <person name="Kim H.S."/>
            <person name="Sung H."/>
            <person name="Shin N.R."/>
            <person name="Whon T.W."/>
            <person name="Yun J.H."/>
            <person name="Lee J.Y."/>
            <person name="Lee J.Y."/>
            <person name="Jung M.J."/>
            <person name="Jeong Y.S."/>
            <person name="Tak E.J."/>
            <person name="Han J.E."/>
            <person name="Hyun D.W."/>
            <person name="Kang M.S."/>
            <person name="Lee K.E."/>
            <person name="Lee B.H."/>
            <person name="Bae J.W."/>
        </authorList>
    </citation>
    <scope>NUCLEOTIDE SEQUENCE [LARGE SCALE GENOMIC DNA]</scope>
    <source>
        <strain evidence="1 2">S11R28</strain>
    </source>
</reference>
<dbReference type="EMBL" id="CP051152">
    <property type="protein sequence ID" value="QJQ04669.1"/>
    <property type="molecule type" value="Genomic_DNA"/>
</dbReference>
<keyword evidence="2" id="KW-1185">Reference proteome</keyword>